<protein>
    <submittedName>
        <fullName evidence="1">Predicted glycosyltransferase</fullName>
    </submittedName>
</protein>
<reference evidence="1 2" key="1">
    <citation type="submission" date="2022-09" db="EMBL/GenBank/DDBJ databases">
        <authorList>
            <person name="Kop L."/>
        </authorList>
    </citation>
    <scope>NUCLEOTIDE SEQUENCE [LARGE SCALE GENOMIC DNA]</scope>
    <source>
        <strain evidence="1 2">347</strain>
    </source>
</reference>
<dbReference type="EMBL" id="OX336137">
    <property type="protein sequence ID" value="CAI2716987.1"/>
    <property type="molecule type" value="Genomic_DNA"/>
</dbReference>
<dbReference type="PANTHER" id="PTHR43179:SF11">
    <property type="entry name" value="GLYCOSYL TRANSFERASE"/>
    <property type="match status" value="1"/>
</dbReference>
<name>A0ABN8VSU4_9BACT</name>
<dbReference type="InterPro" id="IPR029044">
    <property type="entry name" value="Nucleotide-diphossugar_trans"/>
</dbReference>
<dbReference type="Gene3D" id="3.90.550.10">
    <property type="entry name" value="Spore Coat Polysaccharide Biosynthesis Protein SpsA, Chain A"/>
    <property type="match status" value="1"/>
</dbReference>
<keyword evidence="2" id="KW-1185">Reference proteome</keyword>
<dbReference type="Proteomes" id="UP001157733">
    <property type="component" value="Chromosome"/>
</dbReference>
<evidence type="ECO:0000313" key="2">
    <source>
        <dbReference type="Proteomes" id="UP001157733"/>
    </source>
</evidence>
<gene>
    <name evidence="1" type="ORF">NSPWAT_0128</name>
</gene>
<accession>A0ABN8VSU4</accession>
<sequence>MEAFPNAEWICLDTNTGFAAANNRAVRHTADCRWVALLNPDTVPDPDWLAALHRAADSHPEYTFFASRLVQYDDPQKLDGTGDVLHVSGFAWRRDHGHPTLHRPRATGEVFAACAAAAMYDRQAFLDAGAFDEDYFAYHEDVDLAFRLRLRGHRCLYAADATVAHAGWGSTAKDSAFSTYHGHRNMVWTFFKNMPAPLLWKYLPSHLFYNALIVVWFMLKGRGGLICKAKWHALRGLPRALRQRRAIQRAVCISQEQIADGLCKTFLAPANRFRKNQ</sequence>
<evidence type="ECO:0000313" key="1">
    <source>
        <dbReference type="EMBL" id="CAI2716987.1"/>
    </source>
</evidence>
<proteinExistence type="predicted"/>
<organism evidence="1 2">
    <name type="scientific">Nitrospina watsonii</name>
    <dbReference type="NCBI Taxonomy" id="1323948"/>
    <lineage>
        <taxon>Bacteria</taxon>
        <taxon>Pseudomonadati</taxon>
        <taxon>Nitrospinota/Tectimicrobiota group</taxon>
        <taxon>Nitrospinota</taxon>
        <taxon>Nitrospinia</taxon>
        <taxon>Nitrospinales</taxon>
        <taxon>Nitrospinaceae</taxon>
        <taxon>Nitrospina</taxon>
    </lineage>
</organism>
<dbReference type="Pfam" id="PF13641">
    <property type="entry name" value="Glyco_tranf_2_3"/>
    <property type="match status" value="1"/>
</dbReference>
<dbReference type="SUPFAM" id="SSF53448">
    <property type="entry name" value="Nucleotide-diphospho-sugar transferases"/>
    <property type="match status" value="1"/>
</dbReference>
<dbReference type="PANTHER" id="PTHR43179">
    <property type="entry name" value="RHAMNOSYLTRANSFERASE WBBL"/>
    <property type="match status" value="1"/>
</dbReference>